<name>A0A3S2WVR7_9BURK</name>
<comment type="caution">
    <text evidence="2">The sequence shown here is derived from an EMBL/GenBank/DDBJ whole genome shotgun (WGS) entry which is preliminary data.</text>
</comment>
<dbReference type="RefSeq" id="WP_128197696.1">
    <property type="nucleotide sequence ID" value="NZ_SACT01000002.1"/>
</dbReference>
<dbReference type="OrthoDB" id="7872966at2"/>
<keyword evidence="1" id="KW-1133">Transmembrane helix</keyword>
<dbReference type="Gene3D" id="1.20.950.20">
    <property type="entry name" value="Transmembrane di-heme cytochromes, Chain C"/>
    <property type="match status" value="1"/>
</dbReference>
<sequence>MDLLDFARGPGWVLAVTVFLLGVAWRLWGLWRLPSQRDRSPPREGAPSPMAGAGRAILRGLWPRRVFGQSAMVTTVNGYVLHIGLALVVLAYAPHIAFIRHHLGIGWPALPDAVMYLSAAAVIYALLFALWSRLDDPVRRRLSSGDDYVTWVVTFLPFVTGMAVASEPSAQILARDAVLYRLPLALHLLSLELLLVWFPFGKLMHAVLFPLSRAATGRRFSHRGVSA</sequence>
<gene>
    <name evidence="2" type="ORF">ENE75_08195</name>
</gene>
<organism evidence="2 3">
    <name type="scientific">Rubrivivax albus</name>
    <dbReference type="NCBI Taxonomy" id="2499835"/>
    <lineage>
        <taxon>Bacteria</taxon>
        <taxon>Pseudomonadati</taxon>
        <taxon>Pseudomonadota</taxon>
        <taxon>Betaproteobacteria</taxon>
        <taxon>Burkholderiales</taxon>
        <taxon>Sphaerotilaceae</taxon>
        <taxon>Rubrivivax</taxon>
    </lineage>
</organism>
<dbReference type="InterPro" id="IPR036197">
    <property type="entry name" value="NarG-like_sf"/>
</dbReference>
<keyword evidence="1" id="KW-0472">Membrane</keyword>
<dbReference type="AlphaFoldDB" id="A0A3S2WVR7"/>
<feature type="transmembrane region" description="Helical" evidence="1">
    <location>
        <begin position="12"/>
        <end position="31"/>
    </location>
</feature>
<keyword evidence="3" id="KW-1185">Reference proteome</keyword>
<keyword evidence="1" id="KW-0812">Transmembrane</keyword>
<proteinExistence type="predicted"/>
<evidence type="ECO:0000313" key="3">
    <source>
        <dbReference type="Proteomes" id="UP000288178"/>
    </source>
</evidence>
<dbReference type="SUPFAM" id="SSF103501">
    <property type="entry name" value="Respiratory nitrate reductase 1 gamma chain"/>
    <property type="match status" value="1"/>
</dbReference>
<evidence type="ECO:0000256" key="1">
    <source>
        <dbReference type="SAM" id="Phobius"/>
    </source>
</evidence>
<feature type="transmembrane region" description="Helical" evidence="1">
    <location>
        <begin position="71"/>
        <end position="93"/>
    </location>
</feature>
<accession>A0A3S2WVR7</accession>
<protein>
    <recommendedName>
        <fullName evidence="4">Nitrate reductase</fullName>
    </recommendedName>
</protein>
<dbReference type="EMBL" id="SACT01000002">
    <property type="protein sequence ID" value="RVT52409.1"/>
    <property type="molecule type" value="Genomic_DNA"/>
</dbReference>
<evidence type="ECO:0000313" key="2">
    <source>
        <dbReference type="EMBL" id="RVT52409.1"/>
    </source>
</evidence>
<feature type="transmembrane region" description="Helical" evidence="1">
    <location>
        <begin position="148"/>
        <end position="166"/>
    </location>
</feature>
<evidence type="ECO:0008006" key="4">
    <source>
        <dbReference type="Google" id="ProtNLM"/>
    </source>
</evidence>
<feature type="transmembrane region" description="Helical" evidence="1">
    <location>
        <begin position="113"/>
        <end position="132"/>
    </location>
</feature>
<dbReference type="Proteomes" id="UP000288178">
    <property type="component" value="Unassembled WGS sequence"/>
</dbReference>
<reference evidence="2 3" key="1">
    <citation type="submission" date="2019-01" db="EMBL/GenBank/DDBJ databases">
        <authorList>
            <person name="Chen W.-M."/>
        </authorList>
    </citation>
    <scope>NUCLEOTIDE SEQUENCE [LARGE SCALE GENOMIC DNA]</scope>
    <source>
        <strain evidence="2 3">ICH-3</strain>
    </source>
</reference>
<feature type="transmembrane region" description="Helical" evidence="1">
    <location>
        <begin position="178"/>
        <end position="200"/>
    </location>
</feature>